<dbReference type="AlphaFoldDB" id="A0A1G9ZTG3"/>
<organism evidence="4 5">
    <name type="scientific">Lachnospira pectinoschiza</name>
    <dbReference type="NCBI Taxonomy" id="28052"/>
    <lineage>
        <taxon>Bacteria</taxon>
        <taxon>Bacillati</taxon>
        <taxon>Bacillota</taxon>
        <taxon>Clostridia</taxon>
        <taxon>Lachnospirales</taxon>
        <taxon>Lachnospiraceae</taxon>
        <taxon>Lachnospira</taxon>
    </lineage>
</organism>
<dbReference type="GO" id="GO:0046872">
    <property type="term" value="F:metal ion binding"/>
    <property type="evidence" value="ECO:0007669"/>
    <property type="project" value="UniProtKB-KW"/>
</dbReference>
<feature type="active site" description="Proton donor/acceptor" evidence="3">
    <location>
        <position position="264"/>
    </location>
</feature>
<comment type="function">
    <text evidence="1">Broad specificity carboxypetidase that releases amino acids sequentially from the C-terminus, including neutral, aromatic, polar and basic residues.</text>
</comment>
<dbReference type="PROSITE" id="PS52034">
    <property type="entry name" value="PEPTIDASE_M32"/>
    <property type="match status" value="1"/>
</dbReference>
<feature type="binding site" evidence="2">
    <location>
        <position position="267"/>
    </location>
    <ligand>
        <name>Zn(2+)</name>
        <dbReference type="ChEBI" id="CHEBI:29105"/>
        <note>catalytic</note>
    </ligand>
</feature>
<dbReference type="CDD" id="cd06460">
    <property type="entry name" value="M32_Taq"/>
    <property type="match status" value="1"/>
</dbReference>
<comment type="cofactor">
    <cofactor evidence="2">
        <name>Zn(2+)</name>
        <dbReference type="ChEBI" id="CHEBI:29105"/>
    </cofactor>
    <text evidence="2">Binds 1 zinc ion per subunit.</text>
</comment>
<dbReference type="GO" id="GO:0004181">
    <property type="term" value="F:metallocarboxypeptidase activity"/>
    <property type="evidence" value="ECO:0007669"/>
    <property type="project" value="UniProtKB-UniRule"/>
</dbReference>
<dbReference type="EMBL" id="FNHZ01000009">
    <property type="protein sequence ID" value="SDN24558.1"/>
    <property type="molecule type" value="Genomic_DNA"/>
</dbReference>
<dbReference type="EC" id="3.4.17.19" evidence="1"/>
<keyword evidence="1" id="KW-0482">Metalloprotease</keyword>
<dbReference type="PIRSF" id="PIRSF006615">
    <property type="entry name" value="Zn_crbxpep_Taq"/>
    <property type="match status" value="1"/>
</dbReference>
<accession>A0A1G9ZTG3</accession>
<gene>
    <name evidence="4" type="ORF">SAMN05216544_2246</name>
</gene>
<feature type="binding site" evidence="2">
    <location>
        <position position="293"/>
    </location>
    <ligand>
        <name>Zn(2+)</name>
        <dbReference type="ChEBI" id="CHEBI:29105"/>
        <note>catalytic</note>
    </ligand>
</feature>
<evidence type="ECO:0000256" key="2">
    <source>
        <dbReference type="PIRSR" id="PIRSR006615-1"/>
    </source>
</evidence>
<evidence type="ECO:0000313" key="4">
    <source>
        <dbReference type="EMBL" id="SDN24558.1"/>
    </source>
</evidence>
<evidence type="ECO:0000313" key="5">
    <source>
        <dbReference type="Proteomes" id="UP000187651"/>
    </source>
</evidence>
<dbReference type="OrthoDB" id="9772308at2"/>
<dbReference type="PANTHER" id="PTHR34217:SF1">
    <property type="entry name" value="CARBOXYPEPTIDASE 1"/>
    <property type="match status" value="1"/>
</dbReference>
<proteinExistence type="inferred from homology"/>
<keyword evidence="5" id="KW-1185">Reference proteome</keyword>
<protein>
    <recommendedName>
        <fullName evidence="1">Metal-dependent carboxypeptidase</fullName>
        <ecNumber evidence="1">3.4.17.19</ecNumber>
    </recommendedName>
</protein>
<dbReference type="PANTHER" id="PTHR34217">
    <property type="entry name" value="METAL-DEPENDENT CARBOXYPEPTIDASE"/>
    <property type="match status" value="1"/>
</dbReference>
<dbReference type="Proteomes" id="UP000187651">
    <property type="component" value="Unassembled WGS sequence"/>
</dbReference>
<dbReference type="Pfam" id="PF02074">
    <property type="entry name" value="Peptidase_M32"/>
    <property type="match status" value="1"/>
</dbReference>
<dbReference type="RefSeq" id="WP_074522211.1">
    <property type="nucleotide sequence ID" value="NZ_FNHZ01000009.1"/>
</dbReference>
<sequence>MDNLKFLLGKLKEAEEYEHASKIIEFDMETKTPAKGLKAQGELQSLLANKAYEITHSKEFVDCVVALHKELDSLETEAKVLVSKLYKDIERNKNISPELNLEFSNIENEAFANWVEAKKDADFTKFAPSLAKIKDMEFKKIALNESAVDVAYDNLLDIYEPGMTSAKLDELFGECKESLIPLLEKIKAAKKPIRTDFTTRKVKDYQQEEFMKFLLETLGFDFNRGTYALSEHPFTELVGRNDERVTTHFYEDNLFSSMYSVIHECGHALFDLSTPDKDWDYYLFDYKSMGQHESVSRFYENIIGRSENFIAAIYDRMQDIFPEALKGVSKTEIFDYVNQVQPSLVRTEADEFTYTFHIIIRYEIEKEIMEGKLDIADVPKAWAKKYKSYLGVTPTNDTLGCLQDVHWTSGFGYFPTYALGNFYNSMYYNKMKEEIDVADAIRTGHMDTINKWMFENVWKDADKLDSSDWIKQITARELTSKDFLEYIENKYGMLYGL</sequence>
<dbReference type="Gene3D" id="1.10.1370.30">
    <property type="match status" value="1"/>
</dbReference>
<dbReference type="GO" id="GO:0006508">
    <property type="term" value="P:proteolysis"/>
    <property type="evidence" value="ECO:0007669"/>
    <property type="project" value="UniProtKB-UniRule"/>
</dbReference>
<dbReference type="SUPFAM" id="SSF55486">
    <property type="entry name" value="Metalloproteases ('zincins'), catalytic domain"/>
    <property type="match status" value="1"/>
</dbReference>
<reference evidence="5" key="1">
    <citation type="submission" date="2016-10" db="EMBL/GenBank/DDBJ databases">
        <authorList>
            <person name="Varghese N."/>
            <person name="Submissions S."/>
        </authorList>
    </citation>
    <scope>NUCLEOTIDE SEQUENCE [LARGE SCALE GENOMIC DNA]</scope>
    <source>
        <strain evidence="5">M83</strain>
    </source>
</reference>
<comment type="similarity">
    <text evidence="1">Belongs to the peptidase M32 family.</text>
</comment>
<evidence type="ECO:0000256" key="3">
    <source>
        <dbReference type="PIRSR" id="PIRSR006615-2"/>
    </source>
</evidence>
<comment type="catalytic activity">
    <reaction evidence="1">
        <text>Release of a C-terminal amino acid with broad specificity, except for -Pro.</text>
        <dbReference type="EC" id="3.4.17.19"/>
    </reaction>
</comment>
<keyword evidence="1 2" id="KW-0479">Metal-binding</keyword>
<keyword evidence="1" id="KW-0378">Hydrolase</keyword>
<feature type="binding site" evidence="2">
    <location>
        <position position="263"/>
    </location>
    <ligand>
        <name>Zn(2+)</name>
        <dbReference type="ChEBI" id="CHEBI:29105"/>
        <note>catalytic</note>
    </ligand>
</feature>
<keyword evidence="2" id="KW-0862">Zinc</keyword>
<keyword evidence="1 4" id="KW-0121">Carboxypeptidase</keyword>
<name>A0A1G9ZTG3_9FIRM</name>
<dbReference type="InterPro" id="IPR001333">
    <property type="entry name" value="Peptidase_M32_Taq"/>
</dbReference>
<dbReference type="PRINTS" id="PR00998">
    <property type="entry name" value="CRBOXYPTASET"/>
</dbReference>
<evidence type="ECO:0000256" key="1">
    <source>
        <dbReference type="PIRNR" id="PIRNR006615"/>
    </source>
</evidence>
<keyword evidence="1" id="KW-0645">Protease</keyword>